<feature type="transmembrane region" description="Helical" evidence="7">
    <location>
        <begin position="294"/>
        <end position="325"/>
    </location>
</feature>
<accession>A0ABY5FX22</accession>
<evidence type="ECO:0000259" key="8">
    <source>
        <dbReference type="PROSITE" id="PS50850"/>
    </source>
</evidence>
<evidence type="ECO:0000256" key="1">
    <source>
        <dbReference type="ARBA" id="ARBA00004651"/>
    </source>
</evidence>
<dbReference type="InterPro" id="IPR050171">
    <property type="entry name" value="MFS_Transporters"/>
</dbReference>
<keyword evidence="5 7" id="KW-1133">Transmembrane helix</keyword>
<evidence type="ECO:0000256" key="4">
    <source>
        <dbReference type="ARBA" id="ARBA00022692"/>
    </source>
</evidence>
<evidence type="ECO:0000256" key="2">
    <source>
        <dbReference type="ARBA" id="ARBA00022448"/>
    </source>
</evidence>
<dbReference type="InterPro" id="IPR020846">
    <property type="entry name" value="MFS_dom"/>
</dbReference>
<feature type="transmembrane region" description="Helical" evidence="7">
    <location>
        <begin position="235"/>
        <end position="258"/>
    </location>
</feature>
<gene>
    <name evidence="9" type="ORF">NNL39_01500</name>
</gene>
<evidence type="ECO:0000256" key="7">
    <source>
        <dbReference type="SAM" id="Phobius"/>
    </source>
</evidence>
<dbReference type="PROSITE" id="PS50850">
    <property type="entry name" value="MFS"/>
    <property type="match status" value="1"/>
</dbReference>
<keyword evidence="6 7" id="KW-0472">Membrane</keyword>
<feature type="transmembrane region" description="Helical" evidence="7">
    <location>
        <begin position="161"/>
        <end position="184"/>
    </location>
</feature>
<feature type="transmembrane region" description="Helical" evidence="7">
    <location>
        <begin position="346"/>
        <end position="379"/>
    </location>
</feature>
<comment type="subcellular location">
    <subcellularLocation>
        <location evidence="1">Cell membrane</location>
        <topology evidence="1">Multi-pass membrane protein</topology>
    </subcellularLocation>
</comment>
<keyword evidence="4 7" id="KW-0812">Transmembrane</keyword>
<reference evidence="9" key="1">
    <citation type="submission" date="2022-07" db="EMBL/GenBank/DDBJ databases">
        <title>Taxonomic analysis of Microcella humidisoli nov. sp., isolated from riverside soil.</title>
        <authorList>
            <person name="Molina K.M."/>
            <person name="Kim S.B."/>
        </authorList>
    </citation>
    <scope>NUCLEOTIDE SEQUENCE</scope>
    <source>
        <strain evidence="9">MMS21-STM10</strain>
    </source>
</reference>
<keyword evidence="10" id="KW-1185">Reference proteome</keyword>
<dbReference type="Pfam" id="PF07690">
    <property type="entry name" value="MFS_1"/>
    <property type="match status" value="1"/>
</dbReference>
<feature type="transmembrane region" description="Helical" evidence="7">
    <location>
        <begin position="265"/>
        <end position="288"/>
    </location>
</feature>
<organism evidence="9 10">
    <name type="scientific">Microcella humidisoli</name>
    <dbReference type="NCBI Taxonomy" id="2963406"/>
    <lineage>
        <taxon>Bacteria</taxon>
        <taxon>Bacillati</taxon>
        <taxon>Actinomycetota</taxon>
        <taxon>Actinomycetes</taxon>
        <taxon>Micrococcales</taxon>
        <taxon>Microbacteriaceae</taxon>
        <taxon>Microcella</taxon>
    </lineage>
</organism>
<protein>
    <submittedName>
        <fullName evidence="9">MFS transporter</fullName>
    </submittedName>
</protein>
<name>A0ABY5FX22_9MICO</name>
<feature type="transmembrane region" description="Helical" evidence="7">
    <location>
        <begin position="205"/>
        <end position="229"/>
    </location>
</feature>
<proteinExistence type="predicted"/>
<dbReference type="Proteomes" id="UP001060039">
    <property type="component" value="Chromosome"/>
</dbReference>
<feature type="transmembrane region" description="Helical" evidence="7">
    <location>
        <begin position="41"/>
        <end position="63"/>
    </location>
</feature>
<evidence type="ECO:0000256" key="3">
    <source>
        <dbReference type="ARBA" id="ARBA00022475"/>
    </source>
</evidence>
<feature type="transmembrane region" description="Helical" evidence="7">
    <location>
        <begin position="134"/>
        <end position="155"/>
    </location>
</feature>
<feature type="domain" description="Major facilitator superfamily (MFS) profile" evidence="8">
    <location>
        <begin position="1"/>
        <end position="387"/>
    </location>
</feature>
<keyword evidence="2" id="KW-0813">Transport</keyword>
<feature type="transmembrane region" description="Helical" evidence="7">
    <location>
        <begin position="101"/>
        <end position="122"/>
    </location>
</feature>
<dbReference type="InterPro" id="IPR036259">
    <property type="entry name" value="MFS_trans_sf"/>
</dbReference>
<evidence type="ECO:0000313" key="9">
    <source>
        <dbReference type="EMBL" id="UTT62818.1"/>
    </source>
</evidence>
<evidence type="ECO:0000256" key="6">
    <source>
        <dbReference type="ARBA" id="ARBA00023136"/>
    </source>
</evidence>
<dbReference type="EMBL" id="CP101497">
    <property type="protein sequence ID" value="UTT62818.1"/>
    <property type="molecule type" value="Genomic_DNA"/>
</dbReference>
<dbReference type="SUPFAM" id="SSF103473">
    <property type="entry name" value="MFS general substrate transporter"/>
    <property type="match status" value="1"/>
</dbReference>
<feature type="transmembrane region" description="Helical" evidence="7">
    <location>
        <begin position="70"/>
        <end position="89"/>
    </location>
</feature>
<dbReference type="InterPro" id="IPR011701">
    <property type="entry name" value="MFS"/>
</dbReference>
<evidence type="ECO:0000313" key="10">
    <source>
        <dbReference type="Proteomes" id="UP001060039"/>
    </source>
</evidence>
<keyword evidence="3" id="KW-1003">Cell membrane</keyword>
<dbReference type="PANTHER" id="PTHR23517">
    <property type="entry name" value="RESISTANCE PROTEIN MDTM, PUTATIVE-RELATED-RELATED"/>
    <property type="match status" value="1"/>
</dbReference>
<evidence type="ECO:0000256" key="5">
    <source>
        <dbReference type="ARBA" id="ARBA00022989"/>
    </source>
</evidence>
<sequence>MRPRPELAAATAGAVVLTGVQGIVPALPELQRALGLDDPAVSLVMLVYVLAGAVSAIPAGALADRIGARPVMVVALVAFGLVSITPVVVPETWMLVLARTVQGASFGVVLSLSVSVLADSVDRSRQAAAQSRRVVVMSSTEAALPLVAGVLVVAAGWQSALLLGALALPVAALCWWGLPAGAPVRHLSGRASFHLAVRAATSRDGLGVQALGFVRFLLKFAALSFLPILADRAGLGAAAIGLAFSAGAVLGIGIAALAPALLRRIGVTAVLVGSLLLAAGPFLAAPLANDASMVAVILVVIIVLISSIGDALLGVATNVVAAAAAPAGARGSFIGITSTVRNTGKVMAPALVAILVLAIPLSFSVAMLGTLGLAALLAVPRAVRAADAPEQHPGRGSSSP</sequence>
<dbReference type="RefSeq" id="WP_255159950.1">
    <property type="nucleotide sequence ID" value="NZ_CP101497.1"/>
</dbReference>
<dbReference type="Gene3D" id="1.20.1250.20">
    <property type="entry name" value="MFS general substrate transporter like domains"/>
    <property type="match status" value="1"/>
</dbReference>